<proteinExistence type="inferred from homology"/>
<sequence length="168" mass="18312">MNPEETAHERTTYEVGFLIVPSVAEEALGAEVGRIRETIERASGAIVGEGYPSLRGLHYAMAQRRQGAKQNVDQAYFGYVKFTLEPERAVTVKADIEKIDTILRFLLIIAGKENPIMPKRAPRISAGQASGTHTATPLDAAAKRSLTAEDEVEIIKGIEELLAEKPAP</sequence>
<name>A0A1G2QIQ2_9BACT</name>
<dbReference type="GO" id="GO:0019843">
    <property type="term" value="F:rRNA binding"/>
    <property type="evidence" value="ECO:0007669"/>
    <property type="project" value="InterPro"/>
</dbReference>
<dbReference type="STRING" id="1802440.A2569_02355"/>
<dbReference type="AlphaFoldDB" id="A0A1G2QIQ2"/>
<dbReference type="InterPro" id="IPR035980">
    <property type="entry name" value="Ribosomal_bS6_sf"/>
</dbReference>
<dbReference type="EMBL" id="MHTL01000015">
    <property type="protein sequence ID" value="OHA60318.1"/>
    <property type="molecule type" value="Genomic_DNA"/>
</dbReference>
<reference evidence="5 6" key="1">
    <citation type="journal article" date="2016" name="Nat. Commun.">
        <title>Thousands of microbial genomes shed light on interconnected biogeochemical processes in an aquifer system.</title>
        <authorList>
            <person name="Anantharaman K."/>
            <person name="Brown C.T."/>
            <person name="Hug L.A."/>
            <person name="Sharon I."/>
            <person name="Castelle C.J."/>
            <person name="Probst A.J."/>
            <person name="Thomas B.C."/>
            <person name="Singh A."/>
            <person name="Wilkins M.J."/>
            <person name="Karaoz U."/>
            <person name="Brodie E.L."/>
            <person name="Williams K.H."/>
            <person name="Hubbard S.S."/>
            <person name="Banfield J.F."/>
        </authorList>
    </citation>
    <scope>NUCLEOTIDE SEQUENCE [LARGE SCALE GENOMIC DNA]</scope>
</reference>
<evidence type="ECO:0000256" key="4">
    <source>
        <dbReference type="SAM" id="MobiDB-lite"/>
    </source>
</evidence>
<dbReference type="Gene3D" id="3.30.70.60">
    <property type="match status" value="1"/>
</dbReference>
<comment type="caution">
    <text evidence="5">The sequence shown here is derived from an EMBL/GenBank/DDBJ whole genome shotgun (WGS) entry which is preliminary data.</text>
</comment>
<gene>
    <name evidence="5" type="ORF">A2569_02355</name>
</gene>
<dbReference type="InterPro" id="IPR000529">
    <property type="entry name" value="Ribosomal_bS6"/>
</dbReference>
<comment type="similarity">
    <text evidence="1">Belongs to the bacterial ribosomal protein bS6 family.</text>
</comment>
<organism evidence="5 6">
    <name type="scientific">Candidatus Vogelbacteria bacterium RIFOXYD1_FULL_51_18</name>
    <dbReference type="NCBI Taxonomy" id="1802440"/>
    <lineage>
        <taxon>Bacteria</taxon>
        <taxon>Candidatus Vogeliibacteriota</taxon>
    </lineage>
</organism>
<dbReference type="InterPro" id="IPR014717">
    <property type="entry name" value="Transl_elong_EF1B/ribsomal_bS6"/>
</dbReference>
<evidence type="ECO:0000313" key="5">
    <source>
        <dbReference type="EMBL" id="OHA60318.1"/>
    </source>
</evidence>
<dbReference type="GO" id="GO:0005840">
    <property type="term" value="C:ribosome"/>
    <property type="evidence" value="ECO:0007669"/>
    <property type="project" value="InterPro"/>
</dbReference>
<dbReference type="SUPFAM" id="SSF54995">
    <property type="entry name" value="Ribosomal protein S6"/>
    <property type="match status" value="1"/>
</dbReference>
<evidence type="ECO:0000256" key="2">
    <source>
        <dbReference type="ARBA" id="ARBA00035294"/>
    </source>
</evidence>
<accession>A0A1G2QIQ2</accession>
<dbReference type="GO" id="GO:0003735">
    <property type="term" value="F:structural constituent of ribosome"/>
    <property type="evidence" value="ECO:0007669"/>
    <property type="project" value="InterPro"/>
</dbReference>
<evidence type="ECO:0000313" key="6">
    <source>
        <dbReference type="Proteomes" id="UP000177090"/>
    </source>
</evidence>
<evidence type="ECO:0000256" key="1">
    <source>
        <dbReference type="ARBA" id="ARBA00009512"/>
    </source>
</evidence>
<dbReference type="Pfam" id="PF01250">
    <property type="entry name" value="Ribosomal_S6"/>
    <property type="match status" value="1"/>
</dbReference>
<feature type="region of interest" description="Disordered" evidence="4">
    <location>
        <begin position="124"/>
        <end position="147"/>
    </location>
</feature>
<dbReference type="Proteomes" id="UP000177090">
    <property type="component" value="Unassembled WGS sequence"/>
</dbReference>
<protein>
    <recommendedName>
        <fullName evidence="2">Small ribosomal subunit protein bS6</fullName>
    </recommendedName>
    <alternativeName>
        <fullName evidence="3">30S ribosomal protein S6</fullName>
    </alternativeName>
</protein>
<dbReference type="GO" id="GO:0006412">
    <property type="term" value="P:translation"/>
    <property type="evidence" value="ECO:0007669"/>
    <property type="project" value="InterPro"/>
</dbReference>
<evidence type="ECO:0000256" key="3">
    <source>
        <dbReference type="ARBA" id="ARBA00035520"/>
    </source>
</evidence>